<feature type="binding site" evidence="3">
    <location>
        <position position="115"/>
    </location>
    <ligand>
        <name>ATP</name>
        <dbReference type="ChEBI" id="CHEBI:30616"/>
    </ligand>
</feature>
<evidence type="ECO:0000256" key="2">
    <source>
        <dbReference type="ARBA" id="ARBA00022840"/>
    </source>
</evidence>
<feature type="compositionally biased region" description="Polar residues" evidence="4">
    <location>
        <begin position="470"/>
        <end position="480"/>
    </location>
</feature>
<dbReference type="PANTHER" id="PTHR44167:SF33">
    <property type="entry name" value="NON-SPECIFIC SERINE_THREONINE PROTEIN KINASE"/>
    <property type="match status" value="1"/>
</dbReference>
<dbReference type="AlphaFoldDB" id="A0A1G4J8I2"/>
<dbReference type="SMART" id="SM00220">
    <property type="entry name" value="S_TKc"/>
    <property type="match status" value="1"/>
</dbReference>
<dbReference type="PROSITE" id="PS00108">
    <property type="entry name" value="PROTEIN_KINASE_ST"/>
    <property type="match status" value="1"/>
</dbReference>
<dbReference type="GO" id="GO:0044773">
    <property type="term" value="P:mitotic DNA damage checkpoint signaling"/>
    <property type="evidence" value="ECO:0007669"/>
    <property type="project" value="TreeGrafter"/>
</dbReference>
<dbReference type="OrthoDB" id="68483at2759"/>
<protein>
    <submittedName>
        <fullName evidence="6">LAMI_0D01046g1_1</fullName>
    </submittedName>
</protein>
<feature type="compositionally biased region" description="Acidic residues" evidence="4">
    <location>
        <begin position="483"/>
        <end position="493"/>
    </location>
</feature>
<dbReference type="InterPro" id="IPR017441">
    <property type="entry name" value="Protein_kinase_ATP_BS"/>
</dbReference>
<dbReference type="PROSITE" id="PS50011">
    <property type="entry name" value="PROTEIN_KINASE_DOM"/>
    <property type="match status" value="1"/>
</dbReference>
<feature type="compositionally biased region" description="Polar residues" evidence="4">
    <location>
        <begin position="519"/>
        <end position="530"/>
    </location>
</feature>
<dbReference type="Gene3D" id="1.10.510.10">
    <property type="entry name" value="Transferase(Phosphotransferase) domain 1"/>
    <property type="match status" value="1"/>
</dbReference>
<dbReference type="InterPro" id="IPR000719">
    <property type="entry name" value="Prot_kinase_dom"/>
</dbReference>
<evidence type="ECO:0000256" key="1">
    <source>
        <dbReference type="ARBA" id="ARBA00022741"/>
    </source>
</evidence>
<dbReference type="InterPro" id="IPR011009">
    <property type="entry name" value="Kinase-like_dom_sf"/>
</dbReference>
<dbReference type="GO" id="GO:0005634">
    <property type="term" value="C:nucleus"/>
    <property type="evidence" value="ECO:0007669"/>
    <property type="project" value="TreeGrafter"/>
</dbReference>
<dbReference type="PANTHER" id="PTHR44167">
    <property type="entry name" value="OVARIAN-SPECIFIC SERINE/THREONINE-PROTEIN KINASE LOK-RELATED"/>
    <property type="match status" value="1"/>
</dbReference>
<dbReference type="Gene3D" id="3.30.200.20">
    <property type="entry name" value="Phosphorylase Kinase, domain 1"/>
    <property type="match status" value="1"/>
</dbReference>
<dbReference type="EMBL" id="LT598463">
    <property type="protein sequence ID" value="SCU86239.1"/>
    <property type="molecule type" value="Genomic_DNA"/>
</dbReference>
<evidence type="ECO:0000256" key="3">
    <source>
        <dbReference type="PROSITE-ProRule" id="PRU10141"/>
    </source>
</evidence>
<keyword evidence="1 3" id="KW-0547">Nucleotide-binding</keyword>
<feature type="compositionally biased region" description="Basic and acidic residues" evidence="4">
    <location>
        <begin position="7"/>
        <end position="16"/>
    </location>
</feature>
<name>A0A1G4J8I2_9SACH</name>
<feature type="region of interest" description="Disordered" evidence="4">
    <location>
        <begin position="451"/>
        <end position="536"/>
    </location>
</feature>
<keyword evidence="2 3" id="KW-0067">ATP-binding</keyword>
<gene>
    <name evidence="6" type="ORF">LAMI_0D01046G</name>
</gene>
<keyword evidence="7" id="KW-1185">Reference proteome</keyword>
<feature type="domain" description="Protein kinase" evidence="5">
    <location>
        <begin position="87"/>
        <end position="398"/>
    </location>
</feature>
<organism evidence="6 7">
    <name type="scientific">Lachancea mirantina</name>
    <dbReference type="NCBI Taxonomy" id="1230905"/>
    <lineage>
        <taxon>Eukaryota</taxon>
        <taxon>Fungi</taxon>
        <taxon>Dikarya</taxon>
        <taxon>Ascomycota</taxon>
        <taxon>Saccharomycotina</taxon>
        <taxon>Saccharomycetes</taxon>
        <taxon>Saccharomycetales</taxon>
        <taxon>Saccharomycetaceae</taxon>
        <taxon>Lachancea</taxon>
    </lineage>
</organism>
<evidence type="ECO:0000313" key="7">
    <source>
        <dbReference type="Proteomes" id="UP000191024"/>
    </source>
</evidence>
<dbReference type="SUPFAM" id="SSF56112">
    <property type="entry name" value="Protein kinase-like (PK-like)"/>
    <property type="match status" value="1"/>
</dbReference>
<evidence type="ECO:0000313" key="6">
    <source>
        <dbReference type="EMBL" id="SCU86239.1"/>
    </source>
</evidence>
<feature type="compositionally biased region" description="Low complexity" evidence="4">
    <location>
        <begin position="452"/>
        <end position="461"/>
    </location>
</feature>
<dbReference type="InterPro" id="IPR008271">
    <property type="entry name" value="Ser/Thr_kinase_AS"/>
</dbReference>
<dbReference type="GO" id="GO:0004674">
    <property type="term" value="F:protein serine/threonine kinase activity"/>
    <property type="evidence" value="ECO:0007669"/>
    <property type="project" value="TreeGrafter"/>
</dbReference>
<dbReference type="Proteomes" id="UP000191024">
    <property type="component" value="Chromosome D"/>
</dbReference>
<feature type="region of interest" description="Disordered" evidence="4">
    <location>
        <begin position="1"/>
        <end position="20"/>
    </location>
</feature>
<dbReference type="Pfam" id="PF00069">
    <property type="entry name" value="Pkinase"/>
    <property type="match status" value="1"/>
</dbReference>
<dbReference type="PROSITE" id="PS00107">
    <property type="entry name" value="PROTEIN_KINASE_ATP"/>
    <property type="match status" value="1"/>
</dbReference>
<dbReference type="STRING" id="1230905.A0A1G4J8I2"/>
<dbReference type="GO" id="GO:0005524">
    <property type="term" value="F:ATP binding"/>
    <property type="evidence" value="ECO:0007669"/>
    <property type="project" value="UniProtKB-UniRule"/>
</dbReference>
<proteinExistence type="predicted"/>
<evidence type="ECO:0000259" key="5">
    <source>
        <dbReference type="PROSITE" id="PS50011"/>
    </source>
</evidence>
<accession>A0A1G4J8I2</accession>
<sequence length="618" mass="69695">MKGPRLNNRDEQELRTEPIPTLIDFSLPRGKFKSNSSSISSKQTSKTDFNASYYQIVEEHQAKIEKCLRDIVHEIQPGGSKGMVNDYKIGKKIGKGQFGQVYLAQSADAVFAVKKIPKRPENSQQYSVNQVMRQIQRRKLMGGGFTTGDQAVKEMNVSKIRWEAFVASRLHHENILELLECLDSPVSPDIWIVWPWATMGELVWKRDRKDQAVDQWCAFSKRPVSVEEFTWVVLRSLTSGLIYLSQQGCTHRDIKPSNILLDGSSSQIKISDFGSCLVNPSKLPFKDPKIQKAHQEELRKIVGTPAFIPPELCNFQNEPHELEASKIDVWALGVTVYCLLENELPFWGENEFDIFHKIVNEKLHATENQLNQLIISKLLQKDYTKRIGLQDLYVSLYKRGPSRNNNSKGVRRFVKKIRNLTIKRRAGTKTTPNELPQNVIWLEDNSNALNDSSESFSSTSTLDEPVQVREFTSSSRLSRINDQDEEDLGDDSAETTSTVDEISENVITAVEDASPSPRTPNESTHGSSPSPFKIDSPLKNLIRMKNTPEKALTAAGSAQATTSHSGSHMLASRGTLDFSKYFTSPSKLSQTKDGNVDTKNVTKSDSFTDIRKYLNYAE</sequence>
<evidence type="ECO:0000256" key="4">
    <source>
        <dbReference type="SAM" id="MobiDB-lite"/>
    </source>
</evidence>
<reference evidence="6 7" key="1">
    <citation type="submission" date="2016-03" db="EMBL/GenBank/DDBJ databases">
        <authorList>
            <person name="Devillers H."/>
        </authorList>
    </citation>
    <scope>NUCLEOTIDE SEQUENCE [LARGE SCALE GENOMIC DNA]</scope>
    <source>
        <strain evidence="6">CBS 11717</strain>
    </source>
</reference>